<organism evidence="1 2">
    <name type="scientific">Diutina rugosa</name>
    <name type="common">Yeast</name>
    <name type="synonym">Candida rugosa</name>
    <dbReference type="NCBI Taxonomy" id="5481"/>
    <lineage>
        <taxon>Eukaryota</taxon>
        <taxon>Fungi</taxon>
        <taxon>Dikarya</taxon>
        <taxon>Ascomycota</taxon>
        <taxon>Saccharomycotina</taxon>
        <taxon>Pichiomycetes</taxon>
        <taxon>Debaryomycetaceae</taxon>
        <taxon>Diutina</taxon>
    </lineage>
</organism>
<comment type="caution">
    <text evidence="1">The sequence shown here is derived from an EMBL/GenBank/DDBJ whole genome shotgun (WGS) entry which is preliminary data.</text>
</comment>
<sequence>MIHAVRRLSTPAPAAAASIRQALATPSWSVKQAMASAKYTPEVSDDTIHHMIEVSGLPKEPADSVRFQQLKQALERQMKFIAHLYHSQQESSSSCGNNDSVFRLLAADFKAAPPLTLESLTKQIEALEPSAARGEHGFDISQIGDHRTNFVLHTKP</sequence>
<dbReference type="AlphaFoldDB" id="A0A642UL02"/>
<dbReference type="EMBL" id="SWFT01000105">
    <property type="protein sequence ID" value="KAA8901162.1"/>
    <property type="molecule type" value="Genomic_DNA"/>
</dbReference>
<dbReference type="Proteomes" id="UP000449547">
    <property type="component" value="Unassembled WGS sequence"/>
</dbReference>
<evidence type="ECO:0000313" key="2">
    <source>
        <dbReference type="Proteomes" id="UP000449547"/>
    </source>
</evidence>
<protein>
    <recommendedName>
        <fullName evidence="3">Glu-AdT subunit F</fullName>
    </recommendedName>
</protein>
<gene>
    <name evidence="1" type="ORF">DIURU_003532</name>
</gene>
<proteinExistence type="predicted"/>
<dbReference type="RefSeq" id="XP_034011785.1">
    <property type="nucleotide sequence ID" value="XM_034156305.1"/>
</dbReference>
<reference evidence="1 2" key="1">
    <citation type="submission" date="2019-07" db="EMBL/GenBank/DDBJ databases">
        <title>Genome assembly of two rare yeast pathogens: Diutina rugosa and Trichomonascus ciferrii.</title>
        <authorList>
            <person name="Mixao V."/>
            <person name="Saus E."/>
            <person name="Hansen A."/>
            <person name="Lass-Flor C."/>
            <person name="Gabaldon T."/>
        </authorList>
    </citation>
    <scope>NUCLEOTIDE SEQUENCE [LARGE SCALE GENOMIC DNA]</scope>
    <source>
        <strain evidence="1 2">CBS 613</strain>
    </source>
</reference>
<accession>A0A642UL02</accession>
<dbReference type="Pfam" id="PF20977">
    <property type="entry name" value="GatF"/>
    <property type="match status" value="1"/>
</dbReference>
<dbReference type="GeneID" id="54782183"/>
<evidence type="ECO:0008006" key="3">
    <source>
        <dbReference type="Google" id="ProtNLM"/>
    </source>
</evidence>
<evidence type="ECO:0000313" key="1">
    <source>
        <dbReference type="EMBL" id="KAA8901162.1"/>
    </source>
</evidence>
<name>A0A642UL02_DIURU</name>
<dbReference type="OMA" id="TIHHMIE"/>
<dbReference type="VEuPathDB" id="FungiDB:DIURU_003532"/>
<keyword evidence="2" id="KW-1185">Reference proteome</keyword>